<dbReference type="CDD" id="cd00303">
    <property type="entry name" value="retropepsin_like"/>
    <property type="match status" value="1"/>
</dbReference>
<protein>
    <submittedName>
        <fullName evidence="1">Uncharacterized protein</fullName>
    </submittedName>
</protein>
<accession>A0A1J9Q5F9</accession>
<dbReference type="SUPFAM" id="SSF50630">
    <property type="entry name" value="Acid proteases"/>
    <property type="match status" value="1"/>
</dbReference>
<comment type="caution">
    <text evidence="1">The sequence shown here is derived from an EMBL/GenBank/DDBJ whole genome shotgun (WGS) entry which is preliminary data.</text>
</comment>
<dbReference type="EMBL" id="LGTZ01000712">
    <property type="protein sequence ID" value="OJD23761.1"/>
    <property type="molecule type" value="Genomic_DNA"/>
</dbReference>
<evidence type="ECO:0000313" key="2">
    <source>
        <dbReference type="Proteomes" id="UP000242791"/>
    </source>
</evidence>
<dbReference type="OrthoDB" id="5417660at2759"/>
<dbReference type="Proteomes" id="UP000242791">
    <property type="component" value="Unassembled WGS sequence"/>
</dbReference>
<dbReference type="InterPro" id="IPR021109">
    <property type="entry name" value="Peptidase_aspartic_dom_sf"/>
</dbReference>
<dbReference type="AlphaFoldDB" id="A0A1J9Q5F9"/>
<proteinExistence type="predicted"/>
<reference evidence="1 2" key="1">
    <citation type="submission" date="2015-08" db="EMBL/GenBank/DDBJ databases">
        <title>Emmonsia species relationships and genome sequence.</title>
        <authorList>
            <person name="Cuomo C.A."/>
            <person name="Schwartz I.S."/>
            <person name="Kenyon C."/>
            <person name="De Hoog G.S."/>
            <person name="Govender N.P."/>
            <person name="Botha A."/>
            <person name="Moreno L."/>
            <person name="De Vries M."/>
            <person name="Munoz J.F."/>
            <person name="Stielow J.B."/>
        </authorList>
    </citation>
    <scope>NUCLEOTIDE SEQUENCE [LARGE SCALE GENOMIC DNA]</scope>
    <source>
        <strain evidence="1 2">EI222</strain>
    </source>
</reference>
<evidence type="ECO:0000313" key="1">
    <source>
        <dbReference type="EMBL" id="OJD23761.1"/>
    </source>
</evidence>
<dbReference type="STRING" id="1658174.A0A1J9Q5F9"/>
<gene>
    <name evidence="1" type="ORF">ACJ73_04879</name>
</gene>
<dbReference type="VEuPathDB" id="FungiDB:ACJ73_04879"/>
<keyword evidence="2" id="KW-1185">Reference proteome</keyword>
<name>A0A1J9Q5F9_9EURO</name>
<dbReference type="Gene3D" id="2.40.70.10">
    <property type="entry name" value="Acid Proteases"/>
    <property type="match status" value="1"/>
</dbReference>
<feature type="non-terminal residue" evidence="1">
    <location>
        <position position="227"/>
    </location>
</feature>
<sequence>MHLIEGMVDSGCAPYGIISSRLANRLKLQRIQFSGKLIEGFDGKEQTVTEMACMHVDVEGHMERNVYMYVVRTSKSTAEDTVILGMPWMKSLGVILNSGERTLQFRTGHIVKERRHGQMRSKISQMSAVAFATLKRKKGTHVFAASLADIEKALRVKKHVDPKTKLPEHYHEFLDVFDRKIADSLSPLRGPGIDHGIELEKINGKEAQPPWGALYNMTRDELLVLRK</sequence>
<organism evidence="1 2">
    <name type="scientific">Blastomyces percursus</name>
    <dbReference type="NCBI Taxonomy" id="1658174"/>
    <lineage>
        <taxon>Eukaryota</taxon>
        <taxon>Fungi</taxon>
        <taxon>Dikarya</taxon>
        <taxon>Ascomycota</taxon>
        <taxon>Pezizomycotina</taxon>
        <taxon>Eurotiomycetes</taxon>
        <taxon>Eurotiomycetidae</taxon>
        <taxon>Onygenales</taxon>
        <taxon>Ajellomycetaceae</taxon>
        <taxon>Blastomyces</taxon>
    </lineage>
</organism>